<dbReference type="GO" id="GO:0008694">
    <property type="term" value="F:4-hydroxy-3-polyprenylbenzoate decarboxylase activity"/>
    <property type="evidence" value="ECO:0007669"/>
    <property type="project" value="TreeGrafter"/>
</dbReference>
<dbReference type="InterPro" id="IPR002830">
    <property type="entry name" value="UbiD"/>
</dbReference>
<comment type="caution">
    <text evidence="6">The sequence shown here is derived from an EMBL/GenBank/DDBJ whole genome shotgun (WGS) entry which is preliminary data.</text>
</comment>
<dbReference type="EMBL" id="ADLD01000009">
    <property type="protein sequence ID" value="EHB92657.1"/>
    <property type="molecule type" value="Genomic_DNA"/>
</dbReference>
<sequence>MYKTLSEYIAALERAGELVRINVPVDPVLEIAELTDREAKSPGGGRALLFENTGTPFPVLTNMMGSDRRIAMALGVESVDLLTGRIEELFAALTSPRPDLFDKLRMLPLLGRMSRWLPREVKGRGVCQQVVLQGDAARLDLLPVLKCWPQDGGRFVTLPLVHTLDPDTGVRNVGMYRMQLFSPQTTGMHWHLHKTGERHYRAYQRLGKRMPVTVCLGGDPAYTYAATAPMPDNMDEYLLAGFLRERPVELVKCVTNDLRVPADCDIVIEGYVDPSEEKVIEGPFGDHTGFYSLEDYYPLFHVTAITHRRGAVYPATIVGVPPQEDAYIAKATEKIFLVPIRAAMLPEVRDLWMPEAGVAHNIAVVDIRTDYAGQALKAASSLWGAGQMMFNKFMVVTASGRPVRDVAALADLLRRIRIPDDLMFSRGPLDVLDHAAPETGLGGKLMFDATGVDPAAPLETVQLPFPFELSDGIVRVDYALSESWRVLLLSAPRGVRPDVFAFLEKNRVEGIKYVILLDEEVDTSRPGDVLWIASSDCDPSRDVTIRDGVVLFDCRSKAGGVNGFSRRWPNVVASSPETIARVDGRWNEYGLGKFMLSPSLHYSRLQYGEGAAVPAGGPLPGKTTEDTHAESGGSCRNPKQNPSG</sequence>
<dbReference type="HOGENOM" id="CLU_023348_4_0_10"/>
<dbReference type="Pfam" id="PF20696">
    <property type="entry name" value="UbiD_C"/>
    <property type="match status" value="2"/>
</dbReference>
<dbReference type="Pfam" id="PF20695">
    <property type="entry name" value="UbiD_N"/>
    <property type="match status" value="1"/>
</dbReference>
<dbReference type="Proteomes" id="UP000006008">
    <property type="component" value="Unassembled WGS sequence"/>
</dbReference>
<accession>G5H718</accession>
<feature type="domain" description="3-octaprenyl-4-hydroxybenzoate carboxy-lyase-like C-terminal" evidence="5">
    <location>
        <begin position="510"/>
        <end position="550"/>
    </location>
</feature>
<evidence type="ECO:0000259" key="5">
    <source>
        <dbReference type="Pfam" id="PF20696"/>
    </source>
</evidence>
<gene>
    <name evidence="6" type="ORF">HMPREF9450_00861</name>
</gene>
<dbReference type="AlphaFoldDB" id="G5H718"/>
<dbReference type="NCBIfam" id="TIGR00148">
    <property type="entry name" value="UbiD family decarboxylase"/>
    <property type="match status" value="1"/>
</dbReference>
<evidence type="ECO:0000256" key="1">
    <source>
        <dbReference type="ARBA" id="ARBA00010021"/>
    </source>
</evidence>
<protein>
    <recommendedName>
        <fullName evidence="8">Menaquinone biosynthesis decarboxylase</fullName>
    </recommendedName>
</protein>
<dbReference type="PANTHER" id="PTHR30108">
    <property type="entry name" value="3-OCTAPRENYL-4-HYDROXYBENZOATE CARBOXY-LYASE-RELATED"/>
    <property type="match status" value="1"/>
</dbReference>
<dbReference type="eggNOG" id="COG0043">
    <property type="taxonomic scope" value="Bacteria"/>
</dbReference>
<dbReference type="NCBIfam" id="TIGR03701">
    <property type="entry name" value="mena_SCO4490"/>
    <property type="match status" value="1"/>
</dbReference>
<dbReference type="InterPro" id="IPR049383">
    <property type="entry name" value="UbiD-like_N"/>
</dbReference>
<evidence type="ECO:0008006" key="8">
    <source>
        <dbReference type="Google" id="ProtNLM"/>
    </source>
</evidence>
<feature type="region of interest" description="Disordered" evidence="2">
    <location>
        <begin position="613"/>
        <end position="644"/>
    </location>
</feature>
<keyword evidence="7" id="KW-1185">Reference proteome</keyword>
<dbReference type="PANTHER" id="PTHR30108:SF17">
    <property type="entry name" value="FERULIC ACID DECARBOXYLASE 1"/>
    <property type="match status" value="1"/>
</dbReference>
<dbReference type="Gene3D" id="3.40.1670.10">
    <property type="entry name" value="UbiD C-terminal domain-like"/>
    <property type="match status" value="2"/>
</dbReference>
<dbReference type="RefSeq" id="WP_009133667.1">
    <property type="nucleotide sequence ID" value="NZ_CP102250.1"/>
</dbReference>
<reference evidence="6 7" key="1">
    <citation type="submission" date="2011-08" db="EMBL/GenBank/DDBJ databases">
        <title>The Genome Sequence of Alistipes indistinctus YIT 12060.</title>
        <authorList>
            <consortium name="The Broad Institute Genome Sequencing Platform"/>
            <person name="Earl A."/>
            <person name="Ward D."/>
            <person name="Feldgarden M."/>
            <person name="Gevers D."/>
            <person name="Morotomi M."/>
            <person name="Young S.K."/>
            <person name="Zeng Q."/>
            <person name="Gargeya S."/>
            <person name="Fitzgerald M."/>
            <person name="Haas B."/>
            <person name="Abouelleil A."/>
            <person name="Alvarado L."/>
            <person name="Arachchi H.M."/>
            <person name="Berlin A."/>
            <person name="Brown A."/>
            <person name="Chapman S.B."/>
            <person name="Chen Z."/>
            <person name="Dunbar C."/>
            <person name="Freedman E."/>
            <person name="Gearin G."/>
            <person name="Gellesch M."/>
            <person name="Goldberg J."/>
            <person name="Griggs A."/>
            <person name="Gujja S."/>
            <person name="Heiman D."/>
            <person name="Howarth C."/>
            <person name="Larson L."/>
            <person name="Lui A."/>
            <person name="MacDonald P.J.P."/>
            <person name="Montmayeur A."/>
            <person name="Murphy C."/>
            <person name="Neiman D."/>
            <person name="Pearson M."/>
            <person name="Priest M."/>
            <person name="Roberts A."/>
            <person name="Saif S."/>
            <person name="Shea T."/>
            <person name="Shenoy N."/>
            <person name="Sisk P."/>
            <person name="Stolte C."/>
            <person name="Sykes S."/>
            <person name="Wortman J."/>
            <person name="Nusbaum C."/>
            <person name="Birren B."/>
        </authorList>
    </citation>
    <scope>NUCLEOTIDE SEQUENCE [LARGE SCALE GENOMIC DNA]</scope>
    <source>
        <strain evidence="6 7">YIT 12060</strain>
    </source>
</reference>
<dbReference type="GO" id="GO:0005829">
    <property type="term" value="C:cytosol"/>
    <property type="evidence" value="ECO:0007669"/>
    <property type="project" value="TreeGrafter"/>
</dbReference>
<dbReference type="InterPro" id="IPR049381">
    <property type="entry name" value="UbiD-like_C"/>
</dbReference>
<dbReference type="InterPro" id="IPR022390">
    <property type="entry name" value="HBDC"/>
</dbReference>
<feature type="domain" description="3-octaprenyl-4-hydroxybenzoate carboxy-lyase-like Rift-related" evidence="3">
    <location>
        <begin position="121"/>
        <end position="321"/>
    </location>
</feature>
<evidence type="ECO:0000259" key="3">
    <source>
        <dbReference type="Pfam" id="PF01977"/>
    </source>
</evidence>
<feature type="domain" description="3-octaprenyl-4-hydroxybenzoate carboxy-lyase-like N-terminal" evidence="4">
    <location>
        <begin position="9"/>
        <end position="82"/>
    </location>
</feature>
<dbReference type="Pfam" id="PF01977">
    <property type="entry name" value="UbiD"/>
    <property type="match status" value="1"/>
</dbReference>
<dbReference type="InterPro" id="IPR048304">
    <property type="entry name" value="UbiD_Rift_dom"/>
</dbReference>
<proteinExistence type="inferred from homology"/>
<dbReference type="PATRIC" id="fig|742725.3.peg.914"/>
<dbReference type="SUPFAM" id="SSF143968">
    <property type="entry name" value="UbiD C-terminal domain-like"/>
    <property type="match status" value="2"/>
</dbReference>
<dbReference type="OrthoDB" id="9809841at2"/>
<evidence type="ECO:0000259" key="4">
    <source>
        <dbReference type="Pfam" id="PF20695"/>
    </source>
</evidence>
<organism evidence="6 7">
    <name type="scientific">Alistipes indistinctus YIT 12060</name>
    <dbReference type="NCBI Taxonomy" id="742725"/>
    <lineage>
        <taxon>Bacteria</taxon>
        <taxon>Pseudomonadati</taxon>
        <taxon>Bacteroidota</taxon>
        <taxon>Bacteroidia</taxon>
        <taxon>Bacteroidales</taxon>
        <taxon>Rikenellaceae</taxon>
        <taxon>Alistipes</taxon>
    </lineage>
</organism>
<evidence type="ECO:0000313" key="7">
    <source>
        <dbReference type="Proteomes" id="UP000006008"/>
    </source>
</evidence>
<comment type="similarity">
    <text evidence="1">Belongs to the UbiD family.</text>
</comment>
<dbReference type="STRING" id="742725.HMPREF9450_00861"/>
<name>G5H718_9BACT</name>
<dbReference type="SUPFAM" id="SSF50475">
    <property type="entry name" value="FMN-binding split barrel"/>
    <property type="match status" value="1"/>
</dbReference>
<dbReference type="GeneID" id="92816125"/>
<evidence type="ECO:0000256" key="2">
    <source>
        <dbReference type="SAM" id="MobiDB-lite"/>
    </source>
</evidence>
<feature type="domain" description="3-octaprenyl-4-hydroxybenzoate carboxy-lyase-like C-terminal" evidence="5">
    <location>
        <begin position="327"/>
        <end position="449"/>
    </location>
</feature>
<evidence type="ECO:0000313" key="6">
    <source>
        <dbReference type="EMBL" id="EHB92657.1"/>
    </source>
</evidence>
<dbReference type="GO" id="GO:0006744">
    <property type="term" value="P:ubiquinone biosynthetic process"/>
    <property type="evidence" value="ECO:0007669"/>
    <property type="project" value="TreeGrafter"/>
</dbReference>